<dbReference type="PANTHER" id="PTHR30450">
    <property type="entry name" value="ABC TRANSPORTER PERMEASE"/>
    <property type="match status" value="1"/>
</dbReference>
<dbReference type="InterPro" id="IPR035906">
    <property type="entry name" value="MetI-like_sf"/>
</dbReference>
<evidence type="ECO:0000256" key="6">
    <source>
        <dbReference type="ARBA" id="ARBA00023136"/>
    </source>
</evidence>
<dbReference type="PROSITE" id="PS50928">
    <property type="entry name" value="ABC_TM1"/>
    <property type="match status" value="1"/>
</dbReference>
<comment type="caution">
    <text evidence="9">The sequence shown here is derived from an EMBL/GenBank/DDBJ whole genome shotgun (WGS) entry which is preliminary data.</text>
</comment>
<dbReference type="EMBL" id="JACRTJ010000014">
    <property type="protein sequence ID" value="MBC8598815.1"/>
    <property type="molecule type" value="Genomic_DNA"/>
</dbReference>
<dbReference type="Gene3D" id="1.10.3720.10">
    <property type="entry name" value="MetI-like"/>
    <property type="match status" value="1"/>
</dbReference>
<feature type="transmembrane region" description="Helical" evidence="7">
    <location>
        <begin position="155"/>
        <end position="177"/>
    </location>
</feature>
<sequence>MFNSEFWDVWMRYFNQLIAPAILVTLRLVAVTMLICVVCGFGLACLMVLTHPSKGLHPNKKIYTPISVVANSIRSFPFVLLIVTLAPITRFILGTMIGEAAAILPLSVGGIPFVARLLENAMLEVNPQLIEMARSFGLSNREILVRVILKESVPAIVNSVTLATINCVGSTAMAGAVGAGGLGSVALNYGFYSFNDLVLYTSVIITLIIVQLIQLAGSLLYHRCLRK</sequence>
<feature type="domain" description="ABC transmembrane type-1" evidence="8">
    <location>
        <begin position="22"/>
        <end position="216"/>
    </location>
</feature>
<gene>
    <name evidence="9" type="ORF">H8708_06160</name>
</gene>
<feature type="transmembrane region" description="Helical" evidence="7">
    <location>
        <begin position="62"/>
        <end position="85"/>
    </location>
</feature>
<feature type="transmembrane region" description="Helical" evidence="7">
    <location>
        <begin position="17"/>
        <end position="50"/>
    </location>
</feature>
<feature type="transmembrane region" description="Helical" evidence="7">
    <location>
        <begin position="197"/>
        <end position="221"/>
    </location>
</feature>
<reference evidence="9 10" key="1">
    <citation type="submission" date="2020-08" db="EMBL/GenBank/DDBJ databases">
        <title>Genome public.</title>
        <authorList>
            <person name="Liu C."/>
            <person name="Sun Q."/>
        </authorList>
    </citation>
    <scope>NUCLEOTIDE SEQUENCE [LARGE SCALE GENOMIC DNA]</scope>
    <source>
        <strain evidence="9 10">BX10</strain>
    </source>
</reference>
<name>A0ABR7NRS1_9FIRM</name>
<evidence type="ECO:0000256" key="1">
    <source>
        <dbReference type="ARBA" id="ARBA00004651"/>
    </source>
</evidence>
<evidence type="ECO:0000259" key="8">
    <source>
        <dbReference type="PROSITE" id="PS50928"/>
    </source>
</evidence>
<dbReference type="CDD" id="cd06261">
    <property type="entry name" value="TM_PBP2"/>
    <property type="match status" value="1"/>
</dbReference>
<organism evidence="9 10">
    <name type="scientific">Enterocloster hominis</name>
    <name type="common">ex Liu et al. 2021</name>
    <dbReference type="NCBI Taxonomy" id="2763663"/>
    <lineage>
        <taxon>Bacteria</taxon>
        <taxon>Bacillati</taxon>
        <taxon>Bacillota</taxon>
        <taxon>Clostridia</taxon>
        <taxon>Lachnospirales</taxon>
        <taxon>Lachnospiraceae</taxon>
        <taxon>Enterocloster</taxon>
    </lineage>
</organism>
<keyword evidence="3" id="KW-1003">Cell membrane</keyword>
<dbReference type="InterPro" id="IPR000515">
    <property type="entry name" value="MetI-like"/>
</dbReference>
<dbReference type="PANTHER" id="PTHR30450:SF1">
    <property type="entry name" value="D-METHIONINE TRANSPORT SYSTEM PERMEASE PROTEIN METI-RELATED"/>
    <property type="match status" value="1"/>
</dbReference>
<comment type="similarity">
    <text evidence="7">Belongs to the binding-protein-dependent transport system permease family.</text>
</comment>
<keyword evidence="6 7" id="KW-0472">Membrane</keyword>
<evidence type="ECO:0000313" key="9">
    <source>
        <dbReference type="EMBL" id="MBC8598815.1"/>
    </source>
</evidence>
<dbReference type="Pfam" id="PF00528">
    <property type="entry name" value="BPD_transp_1"/>
    <property type="match status" value="1"/>
</dbReference>
<keyword evidence="10" id="KW-1185">Reference proteome</keyword>
<keyword evidence="5 7" id="KW-1133">Transmembrane helix</keyword>
<evidence type="ECO:0000256" key="4">
    <source>
        <dbReference type="ARBA" id="ARBA00022692"/>
    </source>
</evidence>
<evidence type="ECO:0000256" key="7">
    <source>
        <dbReference type="RuleBase" id="RU363032"/>
    </source>
</evidence>
<protein>
    <submittedName>
        <fullName evidence="9">ABC transporter permease</fullName>
    </submittedName>
</protein>
<evidence type="ECO:0000256" key="5">
    <source>
        <dbReference type="ARBA" id="ARBA00022989"/>
    </source>
</evidence>
<keyword evidence="4 7" id="KW-0812">Transmembrane</keyword>
<feature type="transmembrane region" description="Helical" evidence="7">
    <location>
        <begin position="91"/>
        <end position="115"/>
    </location>
</feature>
<dbReference type="Proteomes" id="UP000647491">
    <property type="component" value="Unassembled WGS sequence"/>
</dbReference>
<comment type="subcellular location">
    <subcellularLocation>
        <location evidence="1 7">Cell membrane</location>
        <topology evidence="1 7">Multi-pass membrane protein</topology>
    </subcellularLocation>
</comment>
<keyword evidence="2 7" id="KW-0813">Transport</keyword>
<accession>A0ABR7NRS1</accession>
<dbReference type="SUPFAM" id="SSF161098">
    <property type="entry name" value="MetI-like"/>
    <property type="match status" value="1"/>
</dbReference>
<evidence type="ECO:0000256" key="2">
    <source>
        <dbReference type="ARBA" id="ARBA00022448"/>
    </source>
</evidence>
<evidence type="ECO:0000256" key="3">
    <source>
        <dbReference type="ARBA" id="ARBA00022475"/>
    </source>
</evidence>
<dbReference type="InterPro" id="IPR051322">
    <property type="entry name" value="AA_ABC_Transporter_Permease"/>
</dbReference>
<proteinExistence type="inferred from homology"/>
<dbReference type="RefSeq" id="WP_022272142.1">
    <property type="nucleotide sequence ID" value="NZ_JACRTJ010000014.1"/>
</dbReference>
<evidence type="ECO:0000313" key="10">
    <source>
        <dbReference type="Proteomes" id="UP000647491"/>
    </source>
</evidence>